<dbReference type="SMART" id="SM00530">
    <property type="entry name" value="HTH_XRE"/>
    <property type="match status" value="1"/>
</dbReference>
<evidence type="ECO:0000313" key="2">
    <source>
        <dbReference type="EMBL" id="MBS5588200.1"/>
    </source>
</evidence>
<accession>A0A943EPL6</accession>
<dbReference type="PROSITE" id="PS50943">
    <property type="entry name" value="HTH_CROC1"/>
    <property type="match status" value="1"/>
</dbReference>
<sequence length="124" mass="14348">MATIGERFKEARKKLGLSRRELGEKLGVNLDVISNIELERLKNPQQKEPLFKLFCKECGINYLWLMEGIGNPISEFPKTIIDDLASTYKLSDESKELVRVFVNLPEDKRKVIIEFFSAIKKDED</sequence>
<protein>
    <submittedName>
        <fullName evidence="2">Helix-turn-helix transcriptional regulator</fullName>
    </submittedName>
</protein>
<dbReference type="Proteomes" id="UP000751224">
    <property type="component" value="Unassembled WGS sequence"/>
</dbReference>
<dbReference type="InterPro" id="IPR010982">
    <property type="entry name" value="Lambda_DNA-bd_dom_sf"/>
</dbReference>
<dbReference type="GO" id="GO:0003677">
    <property type="term" value="F:DNA binding"/>
    <property type="evidence" value="ECO:0007669"/>
    <property type="project" value="InterPro"/>
</dbReference>
<dbReference type="Pfam" id="PF12844">
    <property type="entry name" value="HTH_19"/>
    <property type="match status" value="1"/>
</dbReference>
<feature type="domain" description="HTH cro/C1-type" evidence="1">
    <location>
        <begin position="8"/>
        <end position="65"/>
    </location>
</feature>
<dbReference type="SUPFAM" id="SSF47413">
    <property type="entry name" value="lambda repressor-like DNA-binding domains"/>
    <property type="match status" value="1"/>
</dbReference>
<evidence type="ECO:0000259" key="1">
    <source>
        <dbReference type="PROSITE" id="PS50943"/>
    </source>
</evidence>
<organism evidence="2 3">
    <name type="scientific">Thomasclavelia spiroformis</name>
    <dbReference type="NCBI Taxonomy" id="29348"/>
    <lineage>
        <taxon>Bacteria</taxon>
        <taxon>Bacillati</taxon>
        <taxon>Bacillota</taxon>
        <taxon>Erysipelotrichia</taxon>
        <taxon>Erysipelotrichales</taxon>
        <taxon>Coprobacillaceae</taxon>
        <taxon>Thomasclavelia</taxon>
    </lineage>
</organism>
<reference evidence="2" key="1">
    <citation type="submission" date="2021-02" db="EMBL/GenBank/DDBJ databases">
        <title>Infant gut strain persistence is associated with maternal origin, phylogeny, and functional potential including surface adhesion and iron acquisition.</title>
        <authorList>
            <person name="Lou Y.C."/>
        </authorList>
    </citation>
    <scope>NUCLEOTIDE SEQUENCE</scope>
    <source>
        <strain evidence="2">L3_108_000G1_dasL3_108_000G1_metabat.metabat.11</strain>
    </source>
</reference>
<dbReference type="AlphaFoldDB" id="A0A943EPL6"/>
<dbReference type="Gene3D" id="1.10.260.40">
    <property type="entry name" value="lambda repressor-like DNA-binding domains"/>
    <property type="match status" value="1"/>
</dbReference>
<gene>
    <name evidence="2" type="ORF">KHX14_05200</name>
</gene>
<name>A0A943EPL6_9FIRM</name>
<proteinExistence type="predicted"/>
<dbReference type="RefSeq" id="WP_303886784.1">
    <property type="nucleotide sequence ID" value="NZ_JAGZCC010000023.1"/>
</dbReference>
<comment type="caution">
    <text evidence="2">The sequence shown here is derived from an EMBL/GenBank/DDBJ whole genome shotgun (WGS) entry which is preliminary data.</text>
</comment>
<dbReference type="CDD" id="cd00093">
    <property type="entry name" value="HTH_XRE"/>
    <property type="match status" value="1"/>
</dbReference>
<dbReference type="EMBL" id="JAGZCC010000023">
    <property type="protein sequence ID" value="MBS5588200.1"/>
    <property type="molecule type" value="Genomic_DNA"/>
</dbReference>
<evidence type="ECO:0000313" key="3">
    <source>
        <dbReference type="Proteomes" id="UP000751224"/>
    </source>
</evidence>
<dbReference type="InterPro" id="IPR001387">
    <property type="entry name" value="Cro/C1-type_HTH"/>
</dbReference>